<dbReference type="PANTHER" id="PTHR33144:SF25">
    <property type="entry name" value="DUF4216 DOMAIN-CONTAINING PROTEIN"/>
    <property type="match status" value="1"/>
</dbReference>
<proteinExistence type="predicted"/>
<dbReference type="AlphaFoldDB" id="A0A445BGN1"/>
<evidence type="ECO:0000313" key="4">
    <source>
        <dbReference type="Proteomes" id="UP000289738"/>
    </source>
</evidence>
<comment type="caution">
    <text evidence="3">The sequence shown here is derived from an EMBL/GenBank/DDBJ whole genome shotgun (WGS) entry which is preliminary data.</text>
</comment>
<sequence length="271" mass="30745">MKPPNGRKIVPRFNNRLQPVGNEASILSGVVEMLGSDYTKFSICEKDWKKVRSRDKIYNECVKELFHFEEDNGRIIKHEELTLEQNIRGRPPGITADHWRWFLDYRNSDETKEKCRKNAENRSKQLYTHTGGSKSLARLEKEESKRQGCPISRGVEKIAKIEQRDESSRLLSQNDSLAQALGKEHPGRVRGMGIGPTTSQVFDSNSAQPIIGTQMEETQRVLLELQAELAAEKLKRKAMESALMCLVRGQGGELPPNVAAWINSLEGQSRE</sequence>
<dbReference type="Pfam" id="PF03004">
    <property type="entry name" value="Transposase_24"/>
    <property type="match status" value="1"/>
</dbReference>
<keyword evidence="4" id="KW-1185">Reference proteome</keyword>
<keyword evidence="1" id="KW-0175">Coiled coil</keyword>
<evidence type="ECO:0000313" key="3">
    <source>
        <dbReference type="EMBL" id="RYR37828.1"/>
    </source>
</evidence>
<feature type="coiled-coil region" evidence="1">
    <location>
        <begin position="215"/>
        <end position="242"/>
    </location>
</feature>
<dbReference type="EMBL" id="SDMP01000009">
    <property type="protein sequence ID" value="RYR37828.1"/>
    <property type="molecule type" value="Genomic_DNA"/>
</dbReference>
<gene>
    <name evidence="3" type="ORF">Ahy_A09g042729</name>
</gene>
<accession>A0A445BGN1</accession>
<dbReference type="PANTHER" id="PTHR33144">
    <property type="entry name" value="OS10G0409366 PROTEIN-RELATED"/>
    <property type="match status" value="1"/>
</dbReference>
<feature type="compositionally biased region" description="Basic and acidic residues" evidence="2">
    <location>
        <begin position="137"/>
        <end position="146"/>
    </location>
</feature>
<evidence type="ECO:0000256" key="1">
    <source>
        <dbReference type="SAM" id="Coils"/>
    </source>
</evidence>
<dbReference type="InterPro" id="IPR004252">
    <property type="entry name" value="Probable_transposase_24"/>
</dbReference>
<protein>
    <submittedName>
        <fullName evidence="3">Uncharacterized protein</fullName>
    </submittedName>
</protein>
<name>A0A445BGN1_ARAHY</name>
<reference evidence="3 4" key="1">
    <citation type="submission" date="2019-01" db="EMBL/GenBank/DDBJ databases">
        <title>Sequencing of cultivated peanut Arachis hypogaea provides insights into genome evolution and oil improvement.</title>
        <authorList>
            <person name="Chen X."/>
        </authorList>
    </citation>
    <scope>NUCLEOTIDE SEQUENCE [LARGE SCALE GENOMIC DNA]</scope>
    <source>
        <strain evidence="4">cv. Fuhuasheng</strain>
        <tissue evidence="3">Leaves</tissue>
    </source>
</reference>
<feature type="region of interest" description="Disordered" evidence="2">
    <location>
        <begin position="128"/>
        <end position="151"/>
    </location>
</feature>
<dbReference type="Proteomes" id="UP000289738">
    <property type="component" value="Chromosome A09"/>
</dbReference>
<evidence type="ECO:0000256" key="2">
    <source>
        <dbReference type="SAM" id="MobiDB-lite"/>
    </source>
</evidence>
<organism evidence="3 4">
    <name type="scientific">Arachis hypogaea</name>
    <name type="common">Peanut</name>
    <dbReference type="NCBI Taxonomy" id="3818"/>
    <lineage>
        <taxon>Eukaryota</taxon>
        <taxon>Viridiplantae</taxon>
        <taxon>Streptophyta</taxon>
        <taxon>Embryophyta</taxon>
        <taxon>Tracheophyta</taxon>
        <taxon>Spermatophyta</taxon>
        <taxon>Magnoliopsida</taxon>
        <taxon>eudicotyledons</taxon>
        <taxon>Gunneridae</taxon>
        <taxon>Pentapetalae</taxon>
        <taxon>rosids</taxon>
        <taxon>fabids</taxon>
        <taxon>Fabales</taxon>
        <taxon>Fabaceae</taxon>
        <taxon>Papilionoideae</taxon>
        <taxon>50 kb inversion clade</taxon>
        <taxon>dalbergioids sensu lato</taxon>
        <taxon>Dalbergieae</taxon>
        <taxon>Pterocarpus clade</taxon>
        <taxon>Arachis</taxon>
    </lineage>
</organism>